<keyword evidence="1" id="KW-0732">Signal</keyword>
<accession>A0ABM9B1B5</accession>
<proteinExistence type="predicted"/>
<feature type="chain" id="PRO_5045237962" description="Secreted protein" evidence="1">
    <location>
        <begin position="24"/>
        <end position="149"/>
    </location>
</feature>
<sequence>MPTARLLTGLLLPLLWCCGPVSHSPVSPLDYLELRTPDGWSLRVHGDGSGSLTHRQHPLHHLDYPARTFSTRLFPGRGRRCRAAPTGSACYALSFYAARGDSTLHCDCVTGQEPQALMRTAITHMQLAVDDAGSERSCRMLRRTWLAAN</sequence>
<reference evidence="2" key="1">
    <citation type="submission" date="2021-12" db="EMBL/GenBank/DDBJ databases">
        <authorList>
            <person name="Rodrigo-Torres L."/>
            <person name="Arahal R. D."/>
            <person name="Lucena T."/>
        </authorList>
    </citation>
    <scope>NUCLEOTIDE SEQUENCE</scope>
    <source>
        <strain evidence="2">CECT 8419</strain>
    </source>
</reference>
<name>A0ABM9B1B5_9BACT</name>
<dbReference type="RefSeq" id="WP_238750771.1">
    <property type="nucleotide sequence ID" value="NZ_CAKLPZ010000002.1"/>
</dbReference>
<dbReference type="EMBL" id="CAKLPZ010000002">
    <property type="protein sequence ID" value="CAH1000745.1"/>
    <property type="molecule type" value="Genomic_DNA"/>
</dbReference>
<organism evidence="2 3">
    <name type="scientific">Neolewinella maritima</name>
    <dbReference type="NCBI Taxonomy" id="1383882"/>
    <lineage>
        <taxon>Bacteria</taxon>
        <taxon>Pseudomonadati</taxon>
        <taxon>Bacteroidota</taxon>
        <taxon>Saprospiria</taxon>
        <taxon>Saprospirales</taxon>
        <taxon>Lewinellaceae</taxon>
        <taxon>Neolewinella</taxon>
    </lineage>
</organism>
<evidence type="ECO:0008006" key="4">
    <source>
        <dbReference type="Google" id="ProtNLM"/>
    </source>
</evidence>
<feature type="signal peptide" evidence="1">
    <location>
        <begin position="1"/>
        <end position="23"/>
    </location>
</feature>
<keyword evidence="3" id="KW-1185">Reference proteome</keyword>
<evidence type="ECO:0000313" key="3">
    <source>
        <dbReference type="Proteomes" id="UP000837803"/>
    </source>
</evidence>
<evidence type="ECO:0000256" key="1">
    <source>
        <dbReference type="SAM" id="SignalP"/>
    </source>
</evidence>
<dbReference type="Proteomes" id="UP000837803">
    <property type="component" value="Unassembled WGS sequence"/>
</dbReference>
<protein>
    <recommendedName>
        <fullName evidence="4">Secreted protein</fullName>
    </recommendedName>
</protein>
<gene>
    <name evidence="2" type="ORF">LEM8419_01863</name>
</gene>
<evidence type="ECO:0000313" key="2">
    <source>
        <dbReference type="EMBL" id="CAH1000745.1"/>
    </source>
</evidence>
<comment type="caution">
    <text evidence="2">The sequence shown here is derived from an EMBL/GenBank/DDBJ whole genome shotgun (WGS) entry which is preliminary data.</text>
</comment>